<evidence type="ECO:0000313" key="4">
    <source>
        <dbReference type="Proteomes" id="UP000661112"/>
    </source>
</evidence>
<dbReference type="SFLD" id="SFLDG00358">
    <property type="entry name" value="Main_(cytGST)"/>
    <property type="match status" value="1"/>
</dbReference>
<dbReference type="CDD" id="cd00299">
    <property type="entry name" value="GST_C_family"/>
    <property type="match status" value="1"/>
</dbReference>
<dbReference type="Proteomes" id="UP000661112">
    <property type="component" value="Unassembled WGS sequence"/>
</dbReference>
<dbReference type="PANTHER" id="PTHR42673">
    <property type="entry name" value="MALEYLACETOACETATE ISOMERASE"/>
    <property type="match status" value="1"/>
</dbReference>
<dbReference type="PROSITE" id="PS50404">
    <property type="entry name" value="GST_NTER"/>
    <property type="match status" value="1"/>
</dbReference>
<dbReference type="RefSeq" id="WP_190468227.1">
    <property type="nucleotide sequence ID" value="NZ_JACJSG010000006.1"/>
</dbReference>
<name>A0ABR8D2V9_9NOST</name>
<dbReference type="EMBL" id="JACJSG010000006">
    <property type="protein sequence ID" value="MBD2500093.1"/>
    <property type="molecule type" value="Genomic_DNA"/>
</dbReference>
<comment type="caution">
    <text evidence="3">The sequence shown here is derived from an EMBL/GenBank/DDBJ whole genome shotgun (WGS) entry which is preliminary data.</text>
</comment>
<keyword evidence="4" id="KW-1185">Reference proteome</keyword>
<dbReference type="InterPro" id="IPR040079">
    <property type="entry name" value="Glutathione_S-Trfase"/>
</dbReference>
<dbReference type="InterPro" id="IPR036282">
    <property type="entry name" value="Glutathione-S-Trfase_C_sf"/>
</dbReference>
<dbReference type="SUPFAM" id="SSF47616">
    <property type="entry name" value="GST C-terminal domain-like"/>
    <property type="match status" value="1"/>
</dbReference>
<dbReference type="Pfam" id="PF13417">
    <property type="entry name" value="GST_N_3"/>
    <property type="match status" value="1"/>
</dbReference>
<dbReference type="Pfam" id="PF00043">
    <property type="entry name" value="GST_C"/>
    <property type="match status" value="1"/>
</dbReference>
<feature type="domain" description="GST N-terminal" evidence="1">
    <location>
        <begin position="1"/>
        <end position="80"/>
    </location>
</feature>
<dbReference type="PROSITE" id="PS50405">
    <property type="entry name" value="GST_CTER"/>
    <property type="match status" value="1"/>
</dbReference>
<feature type="domain" description="GST C-terminal" evidence="2">
    <location>
        <begin position="85"/>
        <end position="207"/>
    </location>
</feature>
<organism evidence="3 4">
    <name type="scientific">Anabaena azotica FACHB-119</name>
    <dbReference type="NCBI Taxonomy" id="947527"/>
    <lineage>
        <taxon>Bacteria</taxon>
        <taxon>Bacillati</taxon>
        <taxon>Cyanobacteriota</taxon>
        <taxon>Cyanophyceae</taxon>
        <taxon>Nostocales</taxon>
        <taxon>Nostocaceae</taxon>
        <taxon>Anabaena</taxon>
        <taxon>Anabaena azotica</taxon>
    </lineage>
</organism>
<evidence type="ECO:0000259" key="2">
    <source>
        <dbReference type="PROSITE" id="PS50405"/>
    </source>
</evidence>
<sequence length="218" mass="24546">MLEFYYNPISINARRVWVALLEKQIPFEPLLLNLDGDQFQDQFTAINPLQRVPAIVDDGLPVVESLAILDYLEAKYPHPSLIPSEAAAIATVRMVEMITVTELQPATVILTRPLVELDTDPKKLESAQETVTKILRFYETLLGAQTYFAGENFTLAEVVAGTLIPSLTLFGFSLDDYPRLLAWAERLEERESWQKTTPDFTAIAAAIPNIKAILERRL</sequence>
<dbReference type="InterPro" id="IPR004046">
    <property type="entry name" value="GST_C"/>
</dbReference>
<dbReference type="PANTHER" id="PTHR42673:SF4">
    <property type="entry name" value="MALEYLACETOACETATE ISOMERASE"/>
    <property type="match status" value="1"/>
</dbReference>
<dbReference type="InterPro" id="IPR010987">
    <property type="entry name" value="Glutathione-S-Trfase_C-like"/>
</dbReference>
<reference evidence="3 4" key="1">
    <citation type="journal article" date="2020" name="ISME J.">
        <title>Comparative genomics reveals insights into cyanobacterial evolution and habitat adaptation.</title>
        <authorList>
            <person name="Chen M.Y."/>
            <person name="Teng W.K."/>
            <person name="Zhao L."/>
            <person name="Hu C.X."/>
            <person name="Zhou Y.K."/>
            <person name="Han B.P."/>
            <person name="Song L.R."/>
            <person name="Shu W.S."/>
        </authorList>
    </citation>
    <scope>NUCLEOTIDE SEQUENCE [LARGE SCALE GENOMIC DNA]</scope>
    <source>
        <strain evidence="3 4">FACHB-119</strain>
    </source>
</reference>
<proteinExistence type="predicted"/>
<dbReference type="SFLD" id="SFLDS00019">
    <property type="entry name" value="Glutathione_Transferase_(cytos"/>
    <property type="match status" value="1"/>
</dbReference>
<dbReference type="Gene3D" id="1.20.1050.10">
    <property type="match status" value="1"/>
</dbReference>
<evidence type="ECO:0000259" key="1">
    <source>
        <dbReference type="PROSITE" id="PS50404"/>
    </source>
</evidence>
<dbReference type="CDD" id="cd00570">
    <property type="entry name" value="GST_N_family"/>
    <property type="match status" value="1"/>
</dbReference>
<dbReference type="InterPro" id="IPR036249">
    <property type="entry name" value="Thioredoxin-like_sf"/>
</dbReference>
<protein>
    <submittedName>
        <fullName evidence="3">Glutathione S-transferase family protein</fullName>
    </submittedName>
</protein>
<accession>A0ABR8D2V9</accession>
<dbReference type="SUPFAM" id="SSF52833">
    <property type="entry name" value="Thioredoxin-like"/>
    <property type="match status" value="1"/>
</dbReference>
<gene>
    <name evidence="3" type="ORF">H6G83_05580</name>
</gene>
<evidence type="ECO:0000313" key="3">
    <source>
        <dbReference type="EMBL" id="MBD2500093.1"/>
    </source>
</evidence>
<dbReference type="Gene3D" id="3.40.30.10">
    <property type="entry name" value="Glutaredoxin"/>
    <property type="match status" value="1"/>
</dbReference>
<dbReference type="InterPro" id="IPR004045">
    <property type="entry name" value="Glutathione_S-Trfase_N"/>
</dbReference>